<proteinExistence type="predicted"/>
<accession>A0ABW5L2M0</accession>
<dbReference type="PROSITE" id="PS51257">
    <property type="entry name" value="PROKAR_LIPOPROTEIN"/>
    <property type="match status" value="1"/>
</dbReference>
<comment type="caution">
    <text evidence="1">The sequence shown here is derived from an EMBL/GenBank/DDBJ whole genome shotgun (WGS) entry which is preliminary data.</text>
</comment>
<dbReference type="RefSeq" id="WP_210353512.1">
    <property type="nucleotide sequence ID" value="NZ_JAEQMU010000001.1"/>
</dbReference>
<name>A0ABW5L2M0_9SPHI</name>
<evidence type="ECO:0000313" key="2">
    <source>
        <dbReference type="Proteomes" id="UP001597440"/>
    </source>
</evidence>
<gene>
    <name evidence="1" type="ORF">ACFSQW_12160</name>
</gene>
<evidence type="ECO:0000313" key="1">
    <source>
        <dbReference type="EMBL" id="MFD2555151.1"/>
    </source>
</evidence>
<protein>
    <recommendedName>
        <fullName evidence="3">Lipoprotein</fullName>
    </recommendedName>
</protein>
<dbReference type="Proteomes" id="UP001597440">
    <property type="component" value="Unassembled WGS sequence"/>
</dbReference>
<evidence type="ECO:0008006" key="3">
    <source>
        <dbReference type="Google" id="ProtNLM"/>
    </source>
</evidence>
<organism evidence="1 2">
    <name type="scientific">Sphingobacterium tabacisoli</name>
    <dbReference type="NCBI Taxonomy" id="2044855"/>
    <lineage>
        <taxon>Bacteria</taxon>
        <taxon>Pseudomonadati</taxon>
        <taxon>Bacteroidota</taxon>
        <taxon>Sphingobacteriia</taxon>
        <taxon>Sphingobacteriales</taxon>
        <taxon>Sphingobacteriaceae</taxon>
        <taxon>Sphingobacterium</taxon>
    </lineage>
</organism>
<dbReference type="EMBL" id="JBHULD010000014">
    <property type="protein sequence ID" value="MFD2555151.1"/>
    <property type="molecule type" value="Genomic_DNA"/>
</dbReference>
<sequence length="137" mass="15415">MSRYKSLLLLLSIISVSCNQKEKKQQHETYVYNNGRDTISVALFLTDKTFEGSYRENGPGGFKVTGDISGEVKGDTLLGSLYYTPYKGRDKRRKAIALLKKNNDYIIGKGNSYIYMGVPYFDAETVTFKGQVLKASE</sequence>
<reference evidence="2" key="1">
    <citation type="journal article" date="2019" name="Int. J. Syst. Evol. Microbiol.">
        <title>The Global Catalogue of Microorganisms (GCM) 10K type strain sequencing project: providing services to taxonomists for standard genome sequencing and annotation.</title>
        <authorList>
            <consortium name="The Broad Institute Genomics Platform"/>
            <consortium name="The Broad Institute Genome Sequencing Center for Infectious Disease"/>
            <person name="Wu L."/>
            <person name="Ma J."/>
        </authorList>
    </citation>
    <scope>NUCLEOTIDE SEQUENCE [LARGE SCALE GENOMIC DNA]</scope>
    <source>
        <strain evidence="2">KCTC 52298</strain>
    </source>
</reference>
<keyword evidence="2" id="KW-1185">Reference proteome</keyword>